<evidence type="ECO:0000313" key="8">
    <source>
        <dbReference type="EMBL" id="GAA4399275.1"/>
    </source>
</evidence>
<reference evidence="9" key="1">
    <citation type="journal article" date="2019" name="Int. J. Syst. Evol. Microbiol.">
        <title>The Global Catalogue of Microorganisms (GCM) 10K type strain sequencing project: providing services to taxonomists for standard genome sequencing and annotation.</title>
        <authorList>
            <consortium name="The Broad Institute Genomics Platform"/>
            <consortium name="The Broad Institute Genome Sequencing Center for Infectious Disease"/>
            <person name="Wu L."/>
            <person name="Ma J."/>
        </authorList>
    </citation>
    <scope>NUCLEOTIDE SEQUENCE [LARGE SCALE GENOMIC DNA]</scope>
    <source>
        <strain evidence="9">JCM 17925</strain>
    </source>
</reference>
<dbReference type="Pfam" id="PF07980">
    <property type="entry name" value="SusD_RagB"/>
    <property type="match status" value="1"/>
</dbReference>
<name>A0ABP8K1G5_9BACT</name>
<protein>
    <submittedName>
        <fullName evidence="8">RagB/SusD family nutrient uptake outer membrane protein</fullName>
    </submittedName>
</protein>
<keyword evidence="9" id="KW-1185">Reference proteome</keyword>
<sequence length="549" mass="60188">MFKVKTSNLKPQTLNDFMNTYKLSTIALLAGLLTVTSCDVNNLEPQNSLSETTAFQTPERIELAVAGVYDAAQSGFYAGGAVRGYPFGAAHLEQGDMRGEDMISTQAFYAITYQNTYDATTPNNGFFWQTIYAMINRANVVIQGLQSVQPTAQLTQAQINAYIGECRFLRAMGHHFLVVYFARPYGDNPTTNLGVPYRTTPVTGGSTVDQAVQQPRNTVAEVYTQILADLDYAEQNLPVTRTNRITRATRGAAIAFKSRVRLHQNNWAEVIKEADKLVSQTAPFTSPIGGYQLTASPYGPFGPNNKSNTEVIFAIENNDVDNAGVNGAPGTMYTAASLNGRAIIAISPLLWNQPFFPANDIRKSDLMVAKDPVTSPGRGAYFSRKYSDPTTRTDNAPIIRYAEVLLNLAEALARTSTGVNERAVALLSAVRNRAVPDAANRYTAASFASGTELVRAIINERRIEFLAEGMRWLDIHRLAPDAVYRQAPGIPAKVSNGISDFGPLYTNNPNTTFTTQPGIPYSDYRFIWPIPIEEIVNNPTLATQQNPGY</sequence>
<gene>
    <name evidence="8" type="ORF">GCM10023187_10840</name>
</gene>
<dbReference type="CDD" id="cd08977">
    <property type="entry name" value="SusD"/>
    <property type="match status" value="1"/>
</dbReference>
<dbReference type="InterPro" id="IPR011990">
    <property type="entry name" value="TPR-like_helical_dom_sf"/>
</dbReference>
<dbReference type="SUPFAM" id="SSF48452">
    <property type="entry name" value="TPR-like"/>
    <property type="match status" value="1"/>
</dbReference>
<dbReference type="EMBL" id="BAABHB010000002">
    <property type="protein sequence ID" value="GAA4399275.1"/>
    <property type="molecule type" value="Genomic_DNA"/>
</dbReference>
<dbReference type="Gene3D" id="1.25.40.390">
    <property type="match status" value="1"/>
</dbReference>
<keyword evidence="3" id="KW-0732">Signal</keyword>
<evidence type="ECO:0000256" key="1">
    <source>
        <dbReference type="ARBA" id="ARBA00004442"/>
    </source>
</evidence>
<keyword evidence="4" id="KW-0472">Membrane</keyword>
<proteinExistence type="inferred from homology"/>
<feature type="domain" description="RagB/SusD" evidence="6">
    <location>
        <begin position="385"/>
        <end position="549"/>
    </location>
</feature>
<evidence type="ECO:0000256" key="5">
    <source>
        <dbReference type="ARBA" id="ARBA00023237"/>
    </source>
</evidence>
<evidence type="ECO:0000256" key="2">
    <source>
        <dbReference type="ARBA" id="ARBA00006275"/>
    </source>
</evidence>
<evidence type="ECO:0000256" key="4">
    <source>
        <dbReference type="ARBA" id="ARBA00023136"/>
    </source>
</evidence>
<evidence type="ECO:0000259" key="7">
    <source>
        <dbReference type="Pfam" id="PF14322"/>
    </source>
</evidence>
<dbReference type="Proteomes" id="UP001500936">
    <property type="component" value="Unassembled WGS sequence"/>
</dbReference>
<accession>A0ABP8K1G5</accession>
<feature type="domain" description="SusD-like N-terminal" evidence="7">
    <location>
        <begin position="95"/>
        <end position="262"/>
    </location>
</feature>
<evidence type="ECO:0000256" key="3">
    <source>
        <dbReference type="ARBA" id="ARBA00022729"/>
    </source>
</evidence>
<dbReference type="InterPro" id="IPR012944">
    <property type="entry name" value="SusD_RagB_dom"/>
</dbReference>
<organism evidence="8 9">
    <name type="scientific">Nibrella viscosa</name>
    <dbReference type="NCBI Taxonomy" id="1084524"/>
    <lineage>
        <taxon>Bacteria</taxon>
        <taxon>Pseudomonadati</taxon>
        <taxon>Bacteroidota</taxon>
        <taxon>Cytophagia</taxon>
        <taxon>Cytophagales</taxon>
        <taxon>Spirosomataceae</taxon>
        <taxon>Nibrella</taxon>
    </lineage>
</organism>
<keyword evidence="5" id="KW-0998">Cell outer membrane</keyword>
<comment type="caution">
    <text evidence="8">The sequence shown here is derived from an EMBL/GenBank/DDBJ whole genome shotgun (WGS) entry which is preliminary data.</text>
</comment>
<evidence type="ECO:0000259" key="6">
    <source>
        <dbReference type="Pfam" id="PF07980"/>
    </source>
</evidence>
<evidence type="ECO:0000313" key="9">
    <source>
        <dbReference type="Proteomes" id="UP001500936"/>
    </source>
</evidence>
<dbReference type="Pfam" id="PF14322">
    <property type="entry name" value="SusD-like_3"/>
    <property type="match status" value="1"/>
</dbReference>
<comment type="similarity">
    <text evidence="2">Belongs to the SusD family.</text>
</comment>
<comment type="subcellular location">
    <subcellularLocation>
        <location evidence="1">Cell outer membrane</location>
    </subcellularLocation>
</comment>
<dbReference type="InterPro" id="IPR033985">
    <property type="entry name" value="SusD-like_N"/>
</dbReference>